<reference evidence="1" key="3">
    <citation type="submission" date="2015-02" db="EMBL/GenBank/DDBJ databases">
        <title>Evolutionary Origins and Diversification of the Mycorrhizal Mutualists.</title>
        <authorList>
            <consortium name="DOE Joint Genome Institute"/>
            <consortium name="Mycorrhizal Genomics Consortium"/>
            <person name="Kohler A."/>
            <person name="Kuo A."/>
            <person name="Nagy L.G."/>
            <person name="Floudas D."/>
            <person name="Copeland A."/>
            <person name="Barry K.W."/>
            <person name="Cichocki N."/>
            <person name="Veneault-Fourrey C."/>
            <person name="LaButti K."/>
            <person name="Lindquist E.A."/>
            <person name="Lipzen A."/>
            <person name="Lundell T."/>
            <person name="Morin E."/>
            <person name="Murat C."/>
            <person name="Riley R."/>
            <person name="Ohm R."/>
            <person name="Sun H."/>
            <person name="Tunlid A."/>
            <person name="Henrissat B."/>
            <person name="Grigoriev I.V."/>
            <person name="Hibbett D.S."/>
            <person name="Martin F."/>
        </authorList>
    </citation>
    <scope>NUCLEOTIDE SEQUENCE</scope>
    <source>
        <strain evidence="1">441</strain>
    </source>
</reference>
<proteinExistence type="predicted"/>
<dbReference type="AlphaFoldDB" id="A0A0C9YEP8"/>
<evidence type="ECO:0000313" key="1">
    <source>
        <dbReference type="EMBL" id="KIK15036.1"/>
    </source>
</evidence>
<accession>A0A0C9YEP8</accession>
<dbReference type="EMBL" id="KN833882">
    <property type="protein sequence ID" value="KIK15647.1"/>
    <property type="molecule type" value="Genomic_DNA"/>
</dbReference>
<dbReference type="HOGENOM" id="CLU_1759535_0_0_1"/>
<protein>
    <submittedName>
        <fullName evidence="1">Unplaced genomic scaffold scaffold_226, whole genome shotgun sequence</fullName>
    </submittedName>
</protein>
<gene>
    <name evidence="2" type="ORF">PISMIDRAFT_687109</name>
    <name evidence="1" type="ORF">PISMIDRAFT_687565</name>
</gene>
<dbReference type="EMBL" id="KN833910">
    <property type="protein sequence ID" value="KIK15036.1"/>
    <property type="molecule type" value="Genomic_DNA"/>
</dbReference>
<reference evidence="3" key="2">
    <citation type="submission" date="2015-01" db="EMBL/GenBank/DDBJ databases">
        <title>Evolutionary Origins and Diversification of the Mycorrhizal Mutualists.</title>
        <authorList>
            <consortium name="DOE Joint Genome Institute"/>
            <consortium name="Mycorrhizal Genomics Consortium"/>
            <person name="Kohler A."/>
            <person name="Kuo A."/>
            <person name="Nagy L.G."/>
            <person name="Floudas D."/>
            <person name="Copeland A."/>
            <person name="Barry K.W."/>
            <person name="Cichocki N."/>
            <person name="Veneault-Fourrey C."/>
            <person name="LaButti K."/>
            <person name="Lindquist E.A."/>
            <person name="Lipzen A."/>
            <person name="Lundell T."/>
            <person name="Morin E."/>
            <person name="Murat C."/>
            <person name="Riley R."/>
            <person name="Ohm R."/>
            <person name="Sun H."/>
            <person name="Tunlid A."/>
            <person name="Henrissat B."/>
            <person name="Grigoriev I.V."/>
            <person name="Hibbett D.S."/>
            <person name="Martin F."/>
        </authorList>
    </citation>
    <scope>NUCLEOTIDE SEQUENCE [LARGE SCALE GENOMIC DNA]</scope>
    <source>
        <strain evidence="2 3">441</strain>
    </source>
</reference>
<name>A0A0C9YEP8_9AGAM</name>
<organism evidence="1 3">
    <name type="scientific">Pisolithus microcarpus 441</name>
    <dbReference type="NCBI Taxonomy" id="765257"/>
    <lineage>
        <taxon>Eukaryota</taxon>
        <taxon>Fungi</taxon>
        <taxon>Dikarya</taxon>
        <taxon>Basidiomycota</taxon>
        <taxon>Agaricomycotina</taxon>
        <taxon>Agaricomycetes</taxon>
        <taxon>Agaricomycetidae</taxon>
        <taxon>Boletales</taxon>
        <taxon>Sclerodermatineae</taxon>
        <taxon>Pisolithaceae</taxon>
        <taxon>Pisolithus</taxon>
    </lineage>
</organism>
<evidence type="ECO:0000313" key="2">
    <source>
        <dbReference type="EMBL" id="KIK15647.1"/>
    </source>
</evidence>
<evidence type="ECO:0000313" key="3">
    <source>
        <dbReference type="Proteomes" id="UP000054018"/>
    </source>
</evidence>
<dbReference type="Proteomes" id="UP000054018">
    <property type="component" value="Unassembled WGS sequence"/>
</dbReference>
<keyword evidence="3" id="KW-1185">Reference proteome</keyword>
<sequence>MEPSSMNKTHLLGRQWDCGTSSLRRTGQGSFQIPYGLLRRTQHDPGANVTSIPDIAIHILLRPSLAVCPCDLNVRLHSIDHCCLPDADDATVGNEETFTIAVIPKHSYPRTCSQSEANDTSVNTVDLPASRAIRATRHWQCVHCMPSP</sequence>
<reference evidence="1 3" key="1">
    <citation type="submission" date="2014-04" db="EMBL/GenBank/DDBJ databases">
        <authorList>
            <consortium name="DOE Joint Genome Institute"/>
            <person name="Kuo A."/>
            <person name="Kohler A."/>
            <person name="Costa M.D."/>
            <person name="Nagy L.G."/>
            <person name="Floudas D."/>
            <person name="Copeland A."/>
            <person name="Barry K.W."/>
            <person name="Cichocki N."/>
            <person name="Veneault-Fourrey C."/>
            <person name="LaButti K."/>
            <person name="Lindquist E.A."/>
            <person name="Lipzen A."/>
            <person name="Lundell T."/>
            <person name="Morin E."/>
            <person name="Murat C."/>
            <person name="Sun H."/>
            <person name="Tunlid A."/>
            <person name="Henrissat B."/>
            <person name="Grigoriev I.V."/>
            <person name="Hibbett D.S."/>
            <person name="Martin F."/>
            <person name="Nordberg H.P."/>
            <person name="Cantor M.N."/>
            <person name="Hua S.X."/>
        </authorList>
    </citation>
    <scope>NUCLEOTIDE SEQUENCE [LARGE SCALE GENOMIC DNA]</scope>
    <source>
        <strain evidence="1 3">441</strain>
    </source>
</reference>